<dbReference type="AlphaFoldDB" id="A0A937X1G8"/>
<accession>A0A937X1G8</accession>
<dbReference type="PANTHER" id="PTHR30032">
    <property type="entry name" value="N-ACETYLMURAMOYL-L-ALANINE AMIDASE-RELATED"/>
    <property type="match status" value="1"/>
</dbReference>
<feature type="region of interest" description="Disordered" evidence="1">
    <location>
        <begin position="1"/>
        <end position="24"/>
    </location>
</feature>
<dbReference type="NCBIfam" id="TIGR02669">
    <property type="entry name" value="SpoIID_LytB"/>
    <property type="match status" value="1"/>
</dbReference>
<evidence type="ECO:0000313" key="4">
    <source>
        <dbReference type="Proteomes" id="UP000703893"/>
    </source>
</evidence>
<feature type="domain" description="Sporulation stage II protein D amidase enhancer LytB N-terminal" evidence="2">
    <location>
        <begin position="177"/>
        <end position="266"/>
    </location>
</feature>
<sequence length="433" mass="45752">MPAGDPLRSSRPPLGPEASSPAVGLARPQTGAPLLGMLLVTLMAGCDLPQGTMMPDLKRSDEGLALPADQLDGGLLPAVRGGLTGSTELKIGLSVAQAEVAFQVTVLTSVGTVDLKPGATYRVRRSGSNLVLASNAGDLLTDPAPLAVRPAAAGSLSFNERRYRGAFQFIAAPGTTDKLTLVNQVLTEDYLYGVLPAEMATGWPQEALKSQAVAARTYALAHLGRRAALGFDLFDTTADQVYKGFTSEKQDCSAAVDATRGQVLTYQEKPISAFFHASSGGETDDALAVWGENLPYIQGVKDLDPSPHASWTSTFTAPQVKAALSDLGQEVGDLKELTVTTYTPHGRARWLKARGSTGEATVDANKLRMKLSLKSTRYKLLAGNGSFKFDGGGWGHGLGLSQWGARTYATQGQAYQDILAKYYAQTTLTTLAQ</sequence>
<evidence type="ECO:0000313" key="3">
    <source>
        <dbReference type="EMBL" id="MBM3274178.1"/>
    </source>
</evidence>
<dbReference type="PANTHER" id="PTHR30032:SF4">
    <property type="entry name" value="AMIDASE ENHANCER"/>
    <property type="match status" value="1"/>
</dbReference>
<dbReference type="Proteomes" id="UP000703893">
    <property type="component" value="Unassembled WGS sequence"/>
</dbReference>
<gene>
    <name evidence="3" type="ORF">FJZ00_03430</name>
</gene>
<dbReference type="EMBL" id="VGJX01000143">
    <property type="protein sequence ID" value="MBM3274178.1"/>
    <property type="molecule type" value="Genomic_DNA"/>
</dbReference>
<evidence type="ECO:0000259" key="2">
    <source>
        <dbReference type="Pfam" id="PF08486"/>
    </source>
</evidence>
<protein>
    <submittedName>
        <fullName evidence="3">SpoIID/LytB domain-containing protein</fullName>
    </submittedName>
</protein>
<reference evidence="3 4" key="1">
    <citation type="submission" date="2019-03" db="EMBL/GenBank/DDBJ databases">
        <title>Lake Tanganyika Metagenome-Assembled Genomes (MAGs).</title>
        <authorList>
            <person name="Tran P."/>
        </authorList>
    </citation>
    <scope>NUCLEOTIDE SEQUENCE [LARGE SCALE GENOMIC DNA]</scope>
    <source>
        <strain evidence="3">K_DeepCast_65m_m2_236</strain>
    </source>
</reference>
<dbReference type="GO" id="GO:0030288">
    <property type="term" value="C:outer membrane-bounded periplasmic space"/>
    <property type="evidence" value="ECO:0007669"/>
    <property type="project" value="TreeGrafter"/>
</dbReference>
<dbReference type="InterPro" id="IPR051922">
    <property type="entry name" value="Bact_Sporulation_Assoc"/>
</dbReference>
<evidence type="ECO:0000256" key="1">
    <source>
        <dbReference type="SAM" id="MobiDB-lite"/>
    </source>
</evidence>
<organism evidence="3 4">
    <name type="scientific">Candidatus Tanganyikabacteria bacterium</name>
    <dbReference type="NCBI Taxonomy" id="2961651"/>
    <lineage>
        <taxon>Bacteria</taxon>
        <taxon>Bacillati</taxon>
        <taxon>Candidatus Sericytochromatia</taxon>
        <taxon>Candidatus Tanganyikabacteria</taxon>
    </lineage>
</organism>
<dbReference type="GO" id="GO:0030435">
    <property type="term" value="P:sporulation resulting in formation of a cellular spore"/>
    <property type="evidence" value="ECO:0007669"/>
    <property type="project" value="InterPro"/>
</dbReference>
<comment type="caution">
    <text evidence="3">The sequence shown here is derived from an EMBL/GenBank/DDBJ whole genome shotgun (WGS) entry which is preliminary data.</text>
</comment>
<proteinExistence type="predicted"/>
<dbReference type="InterPro" id="IPR013693">
    <property type="entry name" value="SpoIID/LytB_N"/>
</dbReference>
<dbReference type="InterPro" id="IPR013486">
    <property type="entry name" value="SpoIID/LytB"/>
</dbReference>
<name>A0A937X1G8_9BACT</name>
<dbReference type="Pfam" id="PF08486">
    <property type="entry name" value="SpoIID"/>
    <property type="match status" value="1"/>
</dbReference>